<dbReference type="AlphaFoldDB" id="A0A9D1NVT3"/>
<dbReference type="InterPro" id="IPR013078">
    <property type="entry name" value="His_Pase_superF_clade-1"/>
</dbReference>
<dbReference type="SUPFAM" id="SSF53254">
    <property type="entry name" value="Phosphoglycerate mutase-like"/>
    <property type="match status" value="1"/>
</dbReference>
<reference evidence="8" key="1">
    <citation type="submission" date="2020-10" db="EMBL/GenBank/DDBJ databases">
        <authorList>
            <person name="Gilroy R."/>
        </authorList>
    </citation>
    <scope>NUCLEOTIDE SEQUENCE</scope>
    <source>
        <strain evidence="8">ChiBcec2-4451</strain>
    </source>
</reference>
<dbReference type="GO" id="GO:0006096">
    <property type="term" value="P:glycolytic process"/>
    <property type="evidence" value="ECO:0007669"/>
    <property type="project" value="UniProtKB-KW"/>
</dbReference>
<evidence type="ECO:0000313" key="8">
    <source>
        <dbReference type="EMBL" id="HIV13403.1"/>
    </source>
</evidence>
<feature type="active site" description="Proton donor/acceptor" evidence="5">
    <location>
        <position position="81"/>
    </location>
</feature>
<dbReference type="Proteomes" id="UP000886723">
    <property type="component" value="Unassembled WGS sequence"/>
</dbReference>
<evidence type="ECO:0000256" key="2">
    <source>
        <dbReference type="ARBA" id="ARBA00012028"/>
    </source>
</evidence>
<dbReference type="SMART" id="SM00855">
    <property type="entry name" value="PGAM"/>
    <property type="match status" value="1"/>
</dbReference>
<evidence type="ECO:0000256" key="3">
    <source>
        <dbReference type="ARBA" id="ARBA00023152"/>
    </source>
</evidence>
<organism evidence="8 9">
    <name type="scientific">Candidatus Pullilachnospira stercoravium</name>
    <dbReference type="NCBI Taxonomy" id="2840913"/>
    <lineage>
        <taxon>Bacteria</taxon>
        <taxon>Bacillati</taxon>
        <taxon>Bacillota</taxon>
        <taxon>Clostridia</taxon>
        <taxon>Lachnospirales</taxon>
        <taxon>Lachnospiraceae</taxon>
        <taxon>Lachnospiraceae incertae sedis</taxon>
        <taxon>Candidatus Pullilachnospira</taxon>
    </lineage>
</organism>
<proteinExistence type="inferred from homology"/>
<evidence type="ECO:0000256" key="6">
    <source>
        <dbReference type="PIRSR" id="PIRSR613078-2"/>
    </source>
</evidence>
<protein>
    <recommendedName>
        <fullName evidence="2">phosphoglycerate mutase (2,3-diphosphoglycerate-dependent)</fullName>
        <ecNumber evidence="2">5.4.2.11</ecNumber>
    </recommendedName>
</protein>
<feature type="binding site" evidence="6">
    <location>
        <begin position="7"/>
        <end position="14"/>
    </location>
    <ligand>
        <name>substrate</name>
    </ligand>
</feature>
<accession>A0A9D1NVT3</accession>
<dbReference type="CDD" id="cd07067">
    <property type="entry name" value="HP_PGM_like"/>
    <property type="match status" value="1"/>
</dbReference>
<feature type="active site" description="Tele-phosphohistidine intermediate" evidence="5">
    <location>
        <position position="8"/>
    </location>
</feature>
<comment type="similarity">
    <text evidence="1">Belongs to the phosphoglycerate mutase family. BPG-dependent PGAM subfamily.</text>
</comment>
<dbReference type="Pfam" id="PF00300">
    <property type="entry name" value="His_Phos_1"/>
    <property type="match status" value="1"/>
</dbReference>
<dbReference type="InterPro" id="IPR001345">
    <property type="entry name" value="PG/BPGM_mutase_AS"/>
</dbReference>
<evidence type="ECO:0000256" key="5">
    <source>
        <dbReference type="PIRSR" id="PIRSR613078-1"/>
    </source>
</evidence>
<dbReference type="EC" id="5.4.2.11" evidence="2"/>
<dbReference type="PANTHER" id="PTHR11931">
    <property type="entry name" value="PHOSPHOGLYCERATE MUTASE"/>
    <property type="match status" value="1"/>
</dbReference>
<name>A0A9D1NVT3_9FIRM</name>
<evidence type="ECO:0000256" key="7">
    <source>
        <dbReference type="PIRSR" id="PIRSR613078-3"/>
    </source>
</evidence>
<dbReference type="PROSITE" id="PS00175">
    <property type="entry name" value="PG_MUTASE"/>
    <property type="match status" value="1"/>
</dbReference>
<sequence length="215" mass="24198">MKLYILRHGETVWNTEGRLQGMADIELNENGIRLAQITGEKLKNVAFDLAISSPLKRAVQTARLLLAGREIPVQTDARIEEITFGEWEGLCCRKDRYEIPSEGFSLFFSDPFRYQPPAGGETVQQVIDRTGEFYADLLAAPEYQDKTILIACHGCSSRALLYNICGRTGDLWRGHVPPNCSVSIVDVKDGEARLEAVDKIYYDSRDVVDFYGDQD</sequence>
<feature type="site" description="Transition state stabilizer" evidence="7">
    <location>
        <position position="153"/>
    </location>
</feature>
<reference evidence="8" key="2">
    <citation type="journal article" date="2021" name="PeerJ">
        <title>Extensive microbial diversity within the chicken gut microbiome revealed by metagenomics and culture.</title>
        <authorList>
            <person name="Gilroy R."/>
            <person name="Ravi A."/>
            <person name="Getino M."/>
            <person name="Pursley I."/>
            <person name="Horton D.L."/>
            <person name="Alikhan N.F."/>
            <person name="Baker D."/>
            <person name="Gharbi K."/>
            <person name="Hall N."/>
            <person name="Watson M."/>
            <person name="Adriaenssens E.M."/>
            <person name="Foster-Nyarko E."/>
            <person name="Jarju S."/>
            <person name="Secka A."/>
            <person name="Antonio M."/>
            <person name="Oren A."/>
            <person name="Chaudhuri R.R."/>
            <person name="La Ragione R."/>
            <person name="Hildebrand F."/>
            <person name="Pallen M.J."/>
        </authorList>
    </citation>
    <scope>NUCLEOTIDE SEQUENCE</scope>
    <source>
        <strain evidence="8">ChiBcec2-4451</strain>
    </source>
</reference>
<dbReference type="InterPro" id="IPR029033">
    <property type="entry name" value="His_PPase_superfam"/>
</dbReference>
<evidence type="ECO:0000256" key="1">
    <source>
        <dbReference type="ARBA" id="ARBA00006717"/>
    </source>
</evidence>
<dbReference type="Gene3D" id="3.40.50.1240">
    <property type="entry name" value="Phosphoglycerate mutase-like"/>
    <property type="match status" value="1"/>
</dbReference>
<dbReference type="EMBL" id="DVON01000203">
    <property type="protein sequence ID" value="HIV13403.1"/>
    <property type="molecule type" value="Genomic_DNA"/>
</dbReference>
<dbReference type="InterPro" id="IPR005952">
    <property type="entry name" value="Phosphogly_mut1"/>
</dbReference>
<keyword evidence="4" id="KW-0413">Isomerase</keyword>
<evidence type="ECO:0000313" key="9">
    <source>
        <dbReference type="Proteomes" id="UP000886723"/>
    </source>
</evidence>
<dbReference type="GO" id="GO:0004619">
    <property type="term" value="F:phosphoglycerate mutase activity"/>
    <property type="evidence" value="ECO:0007669"/>
    <property type="project" value="UniProtKB-EC"/>
</dbReference>
<gene>
    <name evidence="8" type="ORF">IAA63_09735</name>
</gene>
<feature type="binding site" evidence="6">
    <location>
        <position position="57"/>
    </location>
    <ligand>
        <name>substrate</name>
    </ligand>
</feature>
<evidence type="ECO:0000256" key="4">
    <source>
        <dbReference type="ARBA" id="ARBA00023235"/>
    </source>
</evidence>
<comment type="caution">
    <text evidence="8">The sequence shown here is derived from an EMBL/GenBank/DDBJ whole genome shotgun (WGS) entry which is preliminary data.</text>
</comment>
<keyword evidence="3" id="KW-0324">Glycolysis</keyword>